<dbReference type="InterPro" id="IPR027417">
    <property type="entry name" value="P-loop_NTPase"/>
</dbReference>
<dbReference type="Gene3D" id="3.40.50.1240">
    <property type="entry name" value="Phosphoglycerate mutase-like"/>
    <property type="match status" value="1"/>
</dbReference>
<dbReference type="PROSITE" id="PS00175">
    <property type="entry name" value="PG_MUTASE"/>
    <property type="match status" value="1"/>
</dbReference>
<dbReference type="PIRSF" id="PIRSF000709">
    <property type="entry name" value="6PFK_2-Ptase"/>
    <property type="match status" value="1"/>
</dbReference>
<dbReference type="InterPro" id="IPR003094">
    <property type="entry name" value="6Pfruct_kin"/>
</dbReference>
<evidence type="ECO:0000256" key="1">
    <source>
        <dbReference type="ARBA" id="ARBA00022741"/>
    </source>
</evidence>
<feature type="region of interest" description="Disordered" evidence="4">
    <location>
        <begin position="511"/>
        <end position="536"/>
    </location>
</feature>
<dbReference type="InterPro" id="IPR029033">
    <property type="entry name" value="His_PPase_superfam"/>
</dbReference>
<feature type="compositionally biased region" description="Basic and acidic residues" evidence="4">
    <location>
        <begin position="201"/>
        <end position="210"/>
    </location>
</feature>
<dbReference type="InterPro" id="IPR001345">
    <property type="entry name" value="PG/BPGM_mutase_AS"/>
</dbReference>
<evidence type="ECO:0000256" key="4">
    <source>
        <dbReference type="SAM" id="MobiDB-lite"/>
    </source>
</evidence>
<feature type="compositionally biased region" description="Low complexity" evidence="4">
    <location>
        <begin position="14"/>
        <end position="31"/>
    </location>
</feature>
<dbReference type="InterPro" id="IPR013078">
    <property type="entry name" value="His_Pase_superF_clade-1"/>
</dbReference>
<dbReference type="GO" id="GO:0003873">
    <property type="term" value="F:6-phosphofructo-2-kinase activity"/>
    <property type="evidence" value="ECO:0007669"/>
    <property type="project" value="InterPro"/>
</dbReference>
<dbReference type="GeneID" id="36519327"/>
<dbReference type="GO" id="GO:0005829">
    <property type="term" value="C:cytosol"/>
    <property type="evidence" value="ECO:0007669"/>
    <property type="project" value="TreeGrafter"/>
</dbReference>
<dbReference type="OrthoDB" id="267323at2759"/>
<evidence type="ECO:0000259" key="5">
    <source>
        <dbReference type="Pfam" id="PF01591"/>
    </source>
</evidence>
<dbReference type="EMBL" id="KZ559131">
    <property type="protein sequence ID" value="PLB39180.1"/>
    <property type="molecule type" value="Genomic_DNA"/>
</dbReference>
<dbReference type="AlphaFoldDB" id="A0A2I2FEY9"/>
<dbReference type="GO" id="GO:0005524">
    <property type="term" value="F:ATP binding"/>
    <property type="evidence" value="ECO:0007669"/>
    <property type="project" value="UniProtKB-KW"/>
</dbReference>
<keyword evidence="1" id="KW-0547">Nucleotide-binding</keyword>
<evidence type="ECO:0000313" key="6">
    <source>
        <dbReference type="EMBL" id="PLB39180.1"/>
    </source>
</evidence>
<dbReference type="PANTHER" id="PTHR10606:SF32">
    <property type="entry name" value="6-PHOSPHOFRUCTO-2-KINASE 1"/>
    <property type="match status" value="1"/>
</dbReference>
<dbReference type="GO" id="GO:0006000">
    <property type="term" value="P:fructose metabolic process"/>
    <property type="evidence" value="ECO:0007669"/>
    <property type="project" value="InterPro"/>
</dbReference>
<keyword evidence="6" id="KW-0808">Transferase</keyword>
<feature type="domain" description="6-phosphofructo-2-kinase" evidence="5">
    <location>
        <begin position="133"/>
        <end position="186"/>
    </location>
</feature>
<dbReference type="GO" id="GO:0006003">
    <property type="term" value="P:fructose 2,6-bisphosphate metabolic process"/>
    <property type="evidence" value="ECO:0007669"/>
    <property type="project" value="InterPro"/>
</dbReference>
<name>A0A2I2FEY9_ASPCN</name>
<dbReference type="STRING" id="41067.A0A2I2FEY9"/>
<keyword evidence="6" id="KW-0418">Kinase</keyword>
<dbReference type="PRINTS" id="PR00991">
    <property type="entry name" value="6PFRUCTKNASE"/>
</dbReference>
<dbReference type="Proteomes" id="UP000234585">
    <property type="component" value="Unassembled WGS sequence"/>
</dbReference>
<feature type="region of interest" description="Disordered" evidence="4">
    <location>
        <begin position="1"/>
        <end position="114"/>
    </location>
</feature>
<evidence type="ECO:0000256" key="2">
    <source>
        <dbReference type="ARBA" id="ARBA00022840"/>
    </source>
</evidence>
<protein>
    <submittedName>
        <fullName evidence="6">Bifunctional 6-phosphofructo-2-kinase/fructose-2,6-bisphosphate 2-phosphatase</fullName>
    </submittedName>
</protein>
<sequence length="710" mass="79597">MAQHSNIARTAIMSNATNPSSSHDSSSATSNGVPPTGKPRPDGAHDSSLMPPSKTVAGRALGNELHSESLKPPSADDGVGIALTDTPVSTAPSSPQINASNQASTPGSGRLRATTLDIPGLTKSKVSPDGRIAQRDLGSKLVVVMVGLPARGKSYVTKKLARYLNWLQHDTEIFNVGERRRVAAGKSPTPAKPRDHRKSSVHKDLIDSVRRLSVSVNSKNRTPSRRQTSPPEIDPQRASIPFAQAKILVNGKEAEVEEEAVSAEPSNILPPTGGAAPERVESPEGTDGPPEPIEQSADFFDPNNQDAVRVRELVALDTLDELLDYVMDQGGSVGILDATNSTMERRKAIVDHIRERAGSELNILFLESSCVDPELLEGNMRLKLSGPDYRDKDPVKALEDFKKRVQLYEKSYVPLGEYEERHNMAYIQMIDVGRKVVSHQTHGFLSSQIVYYLLNFNLSPRLLWITRHGESKDNQAGRIGGDSEMSENGHRYGRALSRFIDYKRKEWESHQRQKEAMQQFPPRPGDSTPPNPSYIPRDQPRNFCVWSSMLKRSIQTVDYFNEEDYDVKQMKMLDELYAGKMEDMTYDEIREKYPEEYAARKKNKLFYRYPGPGGEGYLDVINRLRAVIIEVERTTDHVLLVTHRSCSRVLLAYFLGLKRDEVADLEVPLGMLYMLEPKPYGVEFRAYRYNPDKDWFDHIPGFTLRQSSTY</sequence>
<feature type="region of interest" description="Disordered" evidence="4">
    <location>
        <begin position="256"/>
        <end position="302"/>
    </location>
</feature>
<dbReference type="PANTHER" id="PTHR10606">
    <property type="entry name" value="6-PHOSPHOFRUCTO-2-KINASE/FRUCTOSE-2,6-BISPHOSPHATASE"/>
    <property type="match status" value="1"/>
</dbReference>
<keyword evidence="2" id="KW-0067">ATP-binding</keyword>
<dbReference type="Pfam" id="PF00300">
    <property type="entry name" value="His_Phos_1"/>
    <property type="match status" value="1"/>
</dbReference>
<dbReference type="SUPFAM" id="SSF52540">
    <property type="entry name" value="P-loop containing nucleoside triphosphate hydrolases"/>
    <property type="match status" value="1"/>
</dbReference>
<feature type="compositionally biased region" description="Polar residues" evidence="4">
    <location>
        <begin position="86"/>
        <end position="107"/>
    </location>
</feature>
<dbReference type="SMART" id="SM00855">
    <property type="entry name" value="PGAM"/>
    <property type="match status" value="1"/>
</dbReference>
<dbReference type="Pfam" id="PF01591">
    <property type="entry name" value="6PF2K"/>
    <property type="match status" value="2"/>
</dbReference>
<gene>
    <name evidence="6" type="ORF">BDW47DRAFT_103810</name>
</gene>
<feature type="region of interest" description="Disordered" evidence="4">
    <location>
        <begin position="178"/>
        <end position="239"/>
    </location>
</feature>
<dbReference type="Gene3D" id="3.40.50.300">
    <property type="entry name" value="P-loop containing nucleotide triphosphate hydrolases"/>
    <property type="match status" value="1"/>
</dbReference>
<reference evidence="6 7" key="1">
    <citation type="submission" date="2017-12" db="EMBL/GenBank/DDBJ databases">
        <authorList>
            <consortium name="DOE Joint Genome Institute"/>
            <person name="Haridas S."/>
            <person name="Kjaerbolling I."/>
            <person name="Vesth T.C."/>
            <person name="Frisvad J.C."/>
            <person name="Nybo J.L."/>
            <person name="Theobald S."/>
            <person name="Kuo A."/>
            <person name="Bowyer P."/>
            <person name="Matsuda Y."/>
            <person name="Mondo S."/>
            <person name="Lyhne E.K."/>
            <person name="Kogle M.E."/>
            <person name="Clum A."/>
            <person name="Lipzen A."/>
            <person name="Salamov A."/>
            <person name="Ngan C.Y."/>
            <person name="Daum C."/>
            <person name="Chiniquy J."/>
            <person name="Barry K."/>
            <person name="LaButti K."/>
            <person name="Simmons B.A."/>
            <person name="Magnuson J.K."/>
            <person name="Mortensen U.H."/>
            <person name="Larsen T.O."/>
            <person name="Grigoriev I.V."/>
            <person name="Baker S.E."/>
            <person name="Andersen M.R."/>
            <person name="Nordberg H.P."/>
            <person name="Cantor M.N."/>
            <person name="Hua S.X."/>
        </authorList>
    </citation>
    <scope>NUCLEOTIDE SEQUENCE [LARGE SCALE GENOMIC DNA]</scope>
    <source>
        <strain evidence="6 7">CBS 102.13</strain>
    </source>
</reference>
<feature type="domain" description="6-phosphofructo-2-kinase" evidence="5">
    <location>
        <begin position="294"/>
        <end position="460"/>
    </location>
</feature>
<dbReference type="RefSeq" id="XP_024673192.1">
    <property type="nucleotide sequence ID" value="XM_024812167.1"/>
</dbReference>
<organism evidence="6 7">
    <name type="scientific">Aspergillus candidus</name>
    <dbReference type="NCBI Taxonomy" id="41067"/>
    <lineage>
        <taxon>Eukaryota</taxon>
        <taxon>Fungi</taxon>
        <taxon>Dikarya</taxon>
        <taxon>Ascomycota</taxon>
        <taxon>Pezizomycotina</taxon>
        <taxon>Eurotiomycetes</taxon>
        <taxon>Eurotiomycetidae</taxon>
        <taxon>Eurotiales</taxon>
        <taxon>Aspergillaceae</taxon>
        <taxon>Aspergillus</taxon>
        <taxon>Aspergillus subgen. Circumdati</taxon>
    </lineage>
</organism>
<proteinExistence type="predicted"/>
<keyword evidence="7" id="KW-1185">Reference proteome</keyword>
<feature type="compositionally biased region" description="Polar residues" evidence="4">
    <location>
        <begin position="214"/>
        <end position="230"/>
    </location>
</feature>
<feature type="site" description="Transition state stabilizer" evidence="3">
    <location>
        <position position="643"/>
    </location>
</feature>
<evidence type="ECO:0000313" key="7">
    <source>
        <dbReference type="Proteomes" id="UP000234585"/>
    </source>
</evidence>
<feature type="compositionally biased region" description="Pro residues" evidence="4">
    <location>
        <begin position="521"/>
        <end position="533"/>
    </location>
</feature>
<dbReference type="InterPro" id="IPR013079">
    <property type="entry name" value="6Phosfructo_kin"/>
</dbReference>
<dbReference type="CDD" id="cd07067">
    <property type="entry name" value="HP_PGM_like"/>
    <property type="match status" value="1"/>
</dbReference>
<accession>A0A2I2FEY9</accession>
<dbReference type="SUPFAM" id="SSF53254">
    <property type="entry name" value="Phosphoglycerate mutase-like"/>
    <property type="match status" value="1"/>
</dbReference>
<evidence type="ECO:0000256" key="3">
    <source>
        <dbReference type="PIRSR" id="PIRSR613078-3"/>
    </source>
</evidence>